<dbReference type="RefSeq" id="WP_336600794.1">
    <property type="nucleotide sequence ID" value="NZ_JACFYJ010000062.1"/>
</dbReference>
<comment type="caution">
    <text evidence="1">The sequence shown here is derived from an EMBL/GenBank/DDBJ whole genome shotgun (WGS) entry which is preliminary data.</text>
</comment>
<evidence type="ECO:0000313" key="2">
    <source>
        <dbReference type="Proteomes" id="UP001386437"/>
    </source>
</evidence>
<proteinExistence type="predicted"/>
<evidence type="ECO:0000313" key="1">
    <source>
        <dbReference type="EMBL" id="MEI6000956.1"/>
    </source>
</evidence>
<keyword evidence="2" id="KW-1185">Reference proteome</keyword>
<name>A0ABU8IZL3_9BURK</name>
<dbReference type="Proteomes" id="UP001386437">
    <property type="component" value="Unassembled WGS sequence"/>
</dbReference>
<dbReference type="EMBL" id="JACFYJ010000062">
    <property type="protein sequence ID" value="MEI6000956.1"/>
    <property type="molecule type" value="Genomic_DNA"/>
</dbReference>
<reference evidence="1 2" key="1">
    <citation type="journal article" date="2022" name="Arch. Microbiol.">
        <title>Paraburkholderia bengalensis sp. nov. isolated from roots of Oryza sativa, IR64.</title>
        <authorList>
            <person name="Nag P."/>
            <person name="Mondal N."/>
            <person name="Sarkar J."/>
            <person name="Das S."/>
        </authorList>
    </citation>
    <scope>NUCLEOTIDE SEQUENCE [LARGE SCALE GENOMIC DNA]</scope>
    <source>
        <strain evidence="1 2">IR64_4_BI</strain>
    </source>
</reference>
<gene>
    <name evidence="1" type="ORF">H3V53_28370</name>
</gene>
<organism evidence="1 2">
    <name type="scientific">Paraburkholderia bengalensis</name>
    <dbReference type="NCBI Taxonomy" id="2747562"/>
    <lineage>
        <taxon>Bacteria</taxon>
        <taxon>Pseudomonadati</taxon>
        <taxon>Pseudomonadota</taxon>
        <taxon>Betaproteobacteria</taxon>
        <taxon>Burkholderiales</taxon>
        <taxon>Burkholderiaceae</taxon>
        <taxon>Paraburkholderia</taxon>
    </lineage>
</organism>
<sequence length="79" mass="8761">MFVVYWLEQQGSPTATARFARFADSEMTQALAFTETLRKQQAAGDDVSFVTLCSENPRSVGKAGVSDAPADYAWKKRRP</sequence>
<protein>
    <submittedName>
        <fullName evidence="1">Uncharacterized protein</fullName>
    </submittedName>
</protein>
<accession>A0ABU8IZL3</accession>